<evidence type="ECO:0000259" key="6">
    <source>
        <dbReference type="Pfam" id="PF05191"/>
    </source>
</evidence>
<evidence type="ECO:0000256" key="3">
    <source>
        <dbReference type="ARBA" id="ARBA00022777"/>
    </source>
</evidence>
<name>A0A812XTV8_9DINO</name>
<dbReference type="AlphaFoldDB" id="A0A812XTV8"/>
<evidence type="ECO:0000313" key="7">
    <source>
        <dbReference type="EMBL" id="CAE7750894.1"/>
    </source>
</evidence>
<keyword evidence="1 4" id="KW-0808">Transferase</keyword>
<comment type="similarity">
    <text evidence="4">Belongs to the adenylate kinase family.</text>
</comment>
<evidence type="ECO:0000256" key="1">
    <source>
        <dbReference type="ARBA" id="ARBA00022679"/>
    </source>
</evidence>
<accession>A0A812XTV8</accession>
<comment type="caution">
    <text evidence="7">The sequence shown here is derived from an EMBL/GenBank/DDBJ whole genome shotgun (WGS) entry which is preliminary data.</text>
</comment>
<evidence type="ECO:0000256" key="4">
    <source>
        <dbReference type="RuleBase" id="RU003330"/>
    </source>
</evidence>
<dbReference type="InterPro" id="IPR027417">
    <property type="entry name" value="P-loop_NTPase"/>
</dbReference>
<dbReference type="NCBIfam" id="NF001381">
    <property type="entry name" value="PRK00279.1-3"/>
    <property type="match status" value="1"/>
</dbReference>
<evidence type="ECO:0000256" key="2">
    <source>
        <dbReference type="ARBA" id="ARBA00022741"/>
    </source>
</evidence>
<feature type="region of interest" description="Disordered" evidence="5">
    <location>
        <begin position="135"/>
        <end position="171"/>
    </location>
</feature>
<organism evidence="7 8">
    <name type="scientific">Symbiodinium necroappetens</name>
    <dbReference type="NCBI Taxonomy" id="1628268"/>
    <lineage>
        <taxon>Eukaryota</taxon>
        <taxon>Sar</taxon>
        <taxon>Alveolata</taxon>
        <taxon>Dinophyceae</taxon>
        <taxon>Suessiales</taxon>
        <taxon>Symbiodiniaceae</taxon>
        <taxon>Symbiodinium</taxon>
    </lineage>
</organism>
<proteinExistence type="inferred from homology"/>
<dbReference type="EMBL" id="CAJNJA010038821">
    <property type="protein sequence ID" value="CAE7750894.1"/>
    <property type="molecule type" value="Genomic_DNA"/>
</dbReference>
<keyword evidence="2" id="KW-0547">Nucleotide-binding</keyword>
<protein>
    <submittedName>
        <fullName evidence="7">ADK1 protein</fullName>
    </submittedName>
</protein>
<keyword evidence="3 4" id="KW-0418">Kinase</keyword>
<dbReference type="Pfam" id="PF00406">
    <property type="entry name" value="ADK"/>
    <property type="match status" value="1"/>
</dbReference>
<dbReference type="InterPro" id="IPR006259">
    <property type="entry name" value="Adenyl_kin_sub"/>
</dbReference>
<dbReference type="PANTHER" id="PTHR23359">
    <property type="entry name" value="NUCLEOTIDE KINASE"/>
    <property type="match status" value="1"/>
</dbReference>
<dbReference type="CDD" id="cd01428">
    <property type="entry name" value="ADK"/>
    <property type="match status" value="1"/>
</dbReference>
<reference evidence="7" key="1">
    <citation type="submission" date="2021-02" db="EMBL/GenBank/DDBJ databases">
        <authorList>
            <person name="Dougan E. K."/>
            <person name="Rhodes N."/>
            <person name="Thang M."/>
            <person name="Chan C."/>
        </authorList>
    </citation>
    <scope>NUCLEOTIDE SEQUENCE</scope>
</reference>
<gene>
    <name evidence="7" type="primary">ADK1</name>
    <name evidence="7" type="ORF">SNEC2469_LOCUS21769</name>
</gene>
<dbReference type="Proteomes" id="UP000601435">
    <property type="component" value="Unassembled WGS sequence"/>
</dbReference>
<evidence type="ECO:0000313" key="8">
    <source>
        <dbReference type="Proteomes" id="UP000601435"/>
    </source>
</evidence>
<dbReference type="Gene3D" id="3.40.50.300">
    <property type="entry name" value="P-loop containing nucleotide triphosphate hydrolases"/>
    <property type="match status" value="1"/>
</dbReference>
<dbReference type="PRINTS" id="PR00094">
    <property type="entry name" value="ADENYLTKNASE"/>
</dbReference>
<dbReference type="SUPFAM" id="SSF52540">
    <property type="entry name" value="P-loop containing nucleoside triphosphate hydrolases"/>
    <property type="match status" value="1"/>
</dbReference>
<dbReference type="FunFam" id="3.40.50.300:FF:000106">
    <property type="entry name" value="Adenylate kinase mitochondrial"/>
    <property type="match status" value="1"/>
</dbReference>
<sequence>MFGPPASGKGTHGGRITTALGIPQLSTGDMLREAVDSGTEIGLRAKSVMEQGQLVSDDIVIGIIRDRVKAADCLKGFILDGFPRTVAQAKALDEMLAATGEEVKTVLELSVPDEALIERIGGRWIHKASGRSYHTKYNPPKSFDGKSEPTPANMRDDETGEALTQRPDDNKDALPKRLAAYHAETVPVLGHYKSRGGCRVAQVDSNLGPARKTEDIWADCAKALGLKA</sequence>
<dbReference type="GO" id="GO:0004017">
    <property type="term" value="F:AMP kinase activity"/>
    <property type="evidence" value="ECO:0007669"/>
    <property type="project" value="InterPro"/>
</dbReference>
<dbReference type="InterPro" id="IPR033690">
    <property type="entry name" value="Adenylat_kinase_CS"/>
</dbReference>
<dbReference type="HAMAP" id="MF_00235">
    <property type="entry name" value="Adenylate_kinase_Adk"/>
    <property type="match status" value="1"/>
</dbReference>
<dbReference type="OrthoDB" id="439792at2759"/>
<dbReference type="Pfam" id="PF05191">
    <property type="entry name" value="ADK_lid"/>
    <property type="match status" value="1"/>
</dbReference>
<dbReference type="PROSITE" id="PS00113">
    <property type="entry name" value="ADENYLATE_KINASE"/>
    <property type="match status" value="1"/>
</dbReference>
<keyword evidence="8" id="KW-1185">Reference proteome</keyword>
<feature type="domain" description="Adenylate kinase active site lid" evidence="6">
    <location>
        <begin position="123"/>
        <end position="168"/>
    </location>
</feature>
<dbReference type="InterPro" id="IPR007862">
    <property type="entry name" value="Adenylate_kinase_lid-dom"/>
</dbReference>
<dbReference type="InterPro" id="IPR000850">
    <property type="entry name" value="Adenylat/UMP-CMP_kin"/>
</dbReference>
<dbReference type="NCBIfam" id="TIGR01351">
    <property type="entry name" value="adk"/>
    <property type="match status" value="1"/>
</dbReference>
<dbReference type="GO" id="GO:0005524">
    <property type="term" value="F:ATP binding"/>
    <property type="evidence" value="ECO:0007669"/>
    <property type="project" value="InterPro"/>
</dbReference>
<evidence type="ECO:0000256" key="5">
    <source>
        <dbReference type="SAM" id="MobiDB-lite"/>
    </source>
</evidence>